<reference evidence="2 3" key="1">
    <citation type="journal article" date="2008" name="J. Bacteriol.">
        <title>Complete genome sequence of the soil actinomycete Kocuria rhizophila.</title>
        <authorList>
            <person name="Takarada H."/>
            <person name="Sekine M."/>
            <person name="Kosugi H."/>
            <person name="Matsuo Y."/>
            <person name="Fujisawa T."/>
            <person name="Omata S."/>
            <person name="Kishi E."/>
            <person name="Shimizu A."/>
            <person name="Tsukatani N."/>
            <person name="Tanikawa S."/>
            <person name="Fujita N."/>
            <person name="Harayama S."/>
        </authorList>
    </citation>
    <scope>NUCLEOTIDE SEQUENCE [LARGE SCALE GENOMIC DNA]</scope>
    <source>
        <strain evidence="3">ATCC 9341 / DSM 348 / NBRC 103217 / DC2201</strain>
    </source>
</reference>
<keyword evidence="1" id="KW-1133">Transmembrane helix</keyword>
<dbReference type="InterPro" id="IPR008407">
    <property type="entry name" value="Brnchd-chn_aa_trnsp_AzlD"/>
</dbReference>
<dbReference type="STRING" id="378753.KRH_08180"/>
<feature type="transmembrane region" description="Helical" evidence="1">
    <location>
        <begin position="42"/>
        <end position="60"/>
    </location>
</feature>
<dbReference type="eggNOG" id="COG1687">
    <property type="taxonomic scope" value="Bacteria"/>
</dbReference>
<dbReference type="Pfam" id="PF05437">
    <property type="entry name" value="AzlD"/>
    <property type="match status" value="1"/>
</dbReference>
<evidence type="ECO:0000256" key="1">
    <source>
        <dbReference type="SAM" id="Phobius"/>
    </source>
</evidence>
<accession>B2GKN6</accession>
<feature type="transmembrane region" description="Helical" evidence="1">
    <location>
        <begin position="72"/>
        <end position="99"/>
    </location>
</feature>
<keyword evidence="3" id="KW-1185">Reference proteome</keyword>
<evidence type="ECO:0000313" key="3">
    <source>
        <dbReference type="Proteomes" id="UP000008838"/>
    </source>
</evidence>
<dbReference type="Proteomes" id="UP000008838">
    <property type="component" value="Chromosome"/>
</dbReference>
<dbReference type="KEGG" id="krh:KRH_08180"/>
<dbReference type="HOGENOM" id="CLU_144816_0_1_11"/>
<organism evidence="2 3">
    <name type="scientific">Kocuria rhizophila (strain ATCC 9341 / DSM 348 / NBRC 103217 / DC2201)</name>
    <dbReference type="NCBI Taxonomy" id="378753"/>
    <lineage>
        <taxon>Bacteria</taxon>
        <taxon>Bacillati</taxon>
        <taxon>Actinomycetota</taxon>
        <taxon>Actinomycetes</taxon>
        <taxon>Micrococcales</taxon>
        <taxon>Micrococcaceae</taxon>
        <taxon>Kocuria</taxon>
    </lineage>
</organism>
<gene>
    <name evidence="2" type="ordered locus">KRH_08180</name>
</gene>
<protein>
    <submittedName>
        <fullName evidence="2">Branched-chain amino acid export protein small subunit</fullName>
    </submittedName>
</protein>
<keyword evidence="1" id="KW-0472">Membrane</keyword>
<evidence type="ECO:0000313" key="2">
    <source>
        <dbReference type="EMBL" id="BAG29165.1"/>
    </source>
</evidence>
<sequence length="107" mass="11370">MPRAGRDVIAALLVCAAVTFALRSLPMQVAHRYRDREDLRELSTLLPAGLMLILVAYTLLEADSGVQLSRLVLAAVVAVLVNLGSRNFLLGFLAGFAAYSLSGLALG</sequence>
<dbReference type="AlphaFoldDB" id="B2GKN6"/>
<dbReference type="EMBL" id="AP009152">
    <property type="protein sequence ID" value="BAG29165.1"/>
    <property type="molecule type" value="Genomic_DNA"/>
</dbReference>
<name>B2GKN6_KOCRD</name>
<keyword evidence="1" id="KW-0812">Transmembrane</keyword>
<proteinExistence type="predicted"/>